<dbReference type="Proteomes" id="UP000276215">
    <property type="component" value="Unassembled WGS sequence"/>
</dbReference>
<proteinExistence type="predicted"/>
<gene>
    <name evidence="1" type="ORF">L873DRAFT_1819907</name>
</gene>
<sequence>KSIIQLTKNYCALHRSFGYRIMGFLYIYLVRRAGDFDRRIILDELLCTSETTYTIVQGRLLSTGRVVVAEMGRIWG</sequence>
<dbReference type="EMBL" id="ML120503">
    <property type="protein sequence ID" value="RPA91198.1"/>
    <property type="molecule type" value="Genomic_DNA"/>
</dbReference>
<reference evidence="1 2" key="1">
    <citation type="journal article" date="2018" name="Nat. Ecol. Evol.">
        <title>Pezizomycetes genomes reveal the molecular basis of ectomycorrhizal truffle lifestyle.</title>
        <authorList>
            <person name="Murat C."/>
            <person name="Payen T."/>
            <person name="Noel B."/>
            <person name="Kuo A."/>
            <person name="Morin E."/>
            <person name="Chen J."/>
            <person name="Kohler A."/>
            <person name="Krizsan K."/>
            <person name="Balestrini R."/>
            <person name="Da Silva C."/>
            <person name="Montanini B."/>
            <person name="Hainaut M."/>
            <person name="Levati E."/>
            <person name="Barry K.W."/>
            <person name="Belfiori B."/>
            <person name="Cichocki N."/>
            <person name="Clum A."/>
            <person name="Dockter R.B."/>
            <person name="Fauchery L."/>
            <person name="Guy J."/>
            <person name="Iotti M."/>
            <person name="Le Tacon F."/>
            <person name="Lindquist E.A."/>
            <person name="Lipzen A."/>
            <person name="Malagnac F."/>
            <person name="Mello A."/>
            <person name="Molinier V."/>
            <person name="Miyauchi S."/>
            <person name="Poulain J."/>
            <person name="Riccioni C."/>
            <person name="Rubini A."/>
            <person name="Sitrit Y."/>
            <person name="Splivallo R."/>
            <person name="Traeger S."/>
            <person name="Wang M."/>
            <person name="Zifcakova L."/>
            <person name="Wipf D."/>
            <person name="Zambonelli A."/>
            <person name="Paolocci F."/>
            <person name="Nowrousian M."/>
            <person name="Ottonello S."/>
            <person name="Baldrian P."/>
            <person name="Spatafora J.W."/>
            <person name="Henrissat B."/>
            <person name="Nagy L.G."/>
            <person name="Aury J.M."/>
            <person name="Wincker P."/>
            <person name="Grigoriev I.V."/>
            <person name="Bonfante P."/>
            <person name="Martin F.M."/>
        </authorList>
    </citation>
    <scope>NUCLEOTIDE SEQUENCE [LARGE SCALE GENOMIC DNA]</scope>
    <source>
        <strain evidence="1 2">120613-1</strain>
    </source>
</reference>
<keyword evidence="2" id="KW-1185">Reference proteome</keyword>
<name>A0A3N4J293_9PEZI</name>
<organism evidence="1 2">
    <name type="scientific">Choiromyces venosus 120613-1</name>
    <dbReference type="NCBI Taxonomy" id="1336337"/>
    <lineage>
        <taxon>Eukaryota</taxon>
        <taxon>Fungi</taxon>
        <taxon>Dikarya</taxon>
        <taxon>Ascomycota</taxon>
        <taxon>Pezizomycotina</taxon>
        <taxon>Pezizomycetes</taxon>
        <taxon>Pezizales</taxon>
        <taxon>Tuberaceae</taxon>
        <taxon>Choiromyces</taxon>
    </lineage>
</organism>
<accession>A0A3N4J293</accession>
<protein>
    <submittedName>
        <fullName evidence="1">Uncharacterized protein</fullName>
    </submittedName>
</protein>
<feature type="non-terminal residue" evidence="1">
    <location>
        <position position="1"/>
    </location>
</feature>
<evidence type="ECO:0000313" key="2">
    <source>
        <dbReference type="Proteomes" id="UP000276215"/>
    </source>
</evidence>
<evidence type="ECO:0000313" key="1">
    <source>
        <dbReference type="EMBL" id="RPA91198.1"/>
    </source>
</evidence>
<dbReference type="AlphaFoldDB" id="A0A3N4J293"/>